<sequence>MAEGSGEVVAVPPSGAANGLSNGAGGTSAQSSNPLSRKLHKILETRLDNDKVPQKLGSRRQ</sequence>
<name>A0A8C4PPA8_EQUAS</name>
<reference evidence="2" key="3">
    <citation type="submission" date="2025-09" db="UniProtKB">
        <authorList>
            <consortium name="Ensembl"/>
        </authorList>
    </citation>
    <scope>IDENTIFICATION</scope>
</reference>
<accession>A0A8C4PPA8</accession>
<evidence type="ECO:0000313" key="2">
    <source>
        <dbReference type="Ensembl" id="ENSEASP00005019945.2"/>
    </source>
</evidence>
<dbReference type="Ensembl" id="ENSEAST00005021659.2">
    <property type="protein sequence ID" value="ENSEASP00005019945.2"/>
    <property type="gene ID" value="ENSEASG00005013770.2"/>
</dbReference>
<keyword evidence="3" id="KW-1185">Reference proteome</keyword>
<dbReference type="Proteomes" id="UP000694387">
    <property type="component" value="Chromosome 9"/>
</dbReference>
<evidence type="ECO:0000256" key="1">
    <source>
        <dbReference type="SAM" id="MobiDB-lite"/>
    </source>
</evidence>
<feature type="region of interest" description="Disordered" evidence="1">
    <location>
        <begin position="1"/>
        <end position="61"/>
    </location>
</feature>
<reference evidence="2 3" key="1">
    <citation type="journal article" date="2020" name="Nat. Commun.">
        <title>Donkey genomes provide new insights into domestication and selection for coat color.</title>
        <authorList>
            <person name="Wang"/>
            <person name="C."/>
            <person name="Li"/>
            <person name="H."/>
            <person name="Guo"/>
            <person name="Y."/>
            <person name="Huang"/>
            <person name="J."/>
            <person name="Sun"/>
            <person name="Y."/>
            <person name="Min"/>
            <person name="J."/>
            <person name="Wang"/>
            <person name="J."/>
            <person name="Fang"/>
            <person name="X."/>
            <person name="Zhao"/>
            <person name="Z."/>
            <person name="Wang"/>
            <person name="S."/>
            <person name="Zhang"/>
            <person name="Y."/>
            <person name="Liu"/>
            <person name="Q."/>
            <person name="Jiang"/>
            <person name="Q."/>
            <person name="Wang"/>
            <person name="X."/>
            <person name="Guo"/>
            <person name="Y."/>
            <person name="Yang"/>
            <person name="C."/>
            <person name="Wang"/>
            <person name="Y."/>
            <person name="Tian"/>
            <person name="F."/>
            <person name="Zhuang"/>
            <person name="G."/>
            <person name="Fan"/>
            <person name="Y."/>
            <person name="Gao"/>
            <person name="Q."/>
            <person name="Li"/>
            <person name="Y."/>
            <person name="Ju"/>
            <person name="Z."/>
            <person name="Li"/>
            <person name="J."/>
            <person name="Li"/>
            <person name="R."/>
            <person name="Hou"/>
            <person name="M."/>
            <person name="Yang"/>
            <person name="G."/>
            <person name="Liu"/>
            <person name="G."/>
            <person name="Liu"/>
            <person name="W."/>
            <person name="Guo"/>
            <person name="J."/>
            <person name="Pan"/>
            <person name="S."/>
            <person name="Fan"/>
            <person name="G."/>
            <person name="Zhang"/>
            <person name="W."/>
            <person name="Zhang"/>
            <person name="R."/>
            <person name="Yu"/>
            <person name="J."/>
            <person name="Zhang"/>
            <person name="X."/>
            <person name="Yin"/>
            <person name="Q."/>
            <person name="Ji"/>
            <person name="C."/>
            <person name="Jin"/>
            <person name="Y."/>
            <person name="Yue"/>
            <person name="G."/>
            <person name="Liu"/>
            <person name="M."/>
            <person name="Xu"/>
            <person name="J."/>
            <person name="Liu"/>
            <person name="S."/>
            <person name="Jordana"/>
            <person name="J."/>
            <person name="Noce"/>
            <person name="A."/>
            <person name="Amills"/>
            <person name="M."/>
            <person name="Wu"/>
            <person name="D.D."/>
            <person name="Li"/>
            <person name="S."/>
            <person name="Zhou"/>
            <person name="X. and Zhong"/>
            <person name="J."/>
        </authorList>
    </citation>
    <scope>NUCLEOTIDE SEQUENCE [LARGE SCALE GENOMIC DNA]</scope>
</reference>
<proteinExistence type="predicted"/>
<feature type="compositionally biased region" description="Basic and acidic residues" evidence="1">
    <location>
        <begin position="41"/>
        <end position="53"/>
    </location>
</feature>
<evidence type="ECO:0000313" key="3">
    <source>
        <dbReference type="Proteomes" id="UP000694387"/>
    </source>
</evidence>
<gene>
    <name evidence="2" type="primary">COG6</name>
</gene>
<organism evidence="2 3">
    <name type="scientific">Equus asinus</name>
    <name type="common">Donkey</name>
    <name type="synonym">Equus africanus asinus</name>
    <dbReference type="NCBI Taxonomy" id="9793"/>
    <lineage>
        <taxon>Eukaryota</taxon>
        <taxon>Metazoa</taxon>
        <taxon>Chordata</taxon>
        <taxon>Craniata</taxon>
        <taxon>Vertebrata</taxon>
        <taxon>Euteleostomi</taxon>
        <taxon>Mammalia</taxon>
        <taxon>Eutheria</taxon>
        <taxon>Laurasiatheria</taxon>
        <taxon>Perissodactyla</taxon>
        <taxon>Equidae</taxon>
        <taxon>Equus</taxon>
    </lineage>
</organism>
<reference evidence="2" key="2">
    <citation type="submission" date="2025-08" db="UniProtKB">
        <authorList>
            <consortium name="Ensembl"/>
        </authorList>
    </citation>
    <scope>IDENTIFICATION</scope>
</reference>
<dbReference type="GeneTree" id="ENSGT00390000013518"/>
<dbReference type="AlphaFoldDB" id="A0A8C4PPA8"/>
<protein>
    <submittedName>
        <fullName evidence="2">Component of oligomeric golgi complex 6</fullName>
    </submittedName>
</protein>